<comment type="caution">
    <text evidence="1">The sequence shown here is derived from an EMBL/GenBank/DDBJ whole genome shotgun (WGS) entry which is preliminary data.</text>
</comment>
<sequence length="49" mass="5715">MPMRMKVYEVDRDGGIRVVHEESEVVPLKRPEERHAYPACECDLCKKPS</sequence>
<gene>
    <name evidence="1" type="ORF">ACFPL4_16425</name>
</gene>
<dbReference type="Proteomes" id="UP001595908">
    <property type="component" value="Unassembled WGS sequence"/>
</dbReference>
<proteinExistence type="predicted"/>
<accession>A0ABV9V8I3</accession>
<organism evidence="1 2">
    <name type="scientific">Streptomyces atroolivaceus</name>
    <dbReference type="NCBI Taxonomy" id="66869"/>
    <lineage>
        <taxon>Bacteria</taxon>
        <taxon>Bacillati</taxon>
        <taxon>Actinomycetota</taxon>
        <taxon>Actinomycetes</taxon>
        <taxon>Kitasatosporales</taxon>
        <taxon>Streptomycetaceae</taxon>
        <taxon>Streptomyces</taxon>
    </lineage>
</organism>
<reference evidence="2" key="1">
    <citation type="journal article" date="2019" name="Int. J. Syst. Evol. Microbiol.">
        <title>The Global Catalogue of Microorganisms (GCM) 10K type strain sequencing project: providing services to taxonomists for standard genome sequencing and annotation.</title>
        <authorList>
            <consortium name="The Broad Institute Genomics Platform"/>
            <consortium name="The Broad Institute Genome Sequencing Center for Infectious Disease"/>
            <person name="Wu L."/>
            <person name="Ma J."/>
        </authorList>
    </citation>
    <scope>NUCLEOTIDE SEQUENCE [LARGE SCALE GENOMIC DNA]</scope>
    <source>
        <strain evidence="2">ICMP 257</strain>
    </source>
</reference>
<dbReference type="RefSeq" id="WP_167748627.1">
    <property type="nucleotide sequence ID" value="NZ_JBHSJE010000004.1"/>
</dbReference>
<name>A0ABV9V8I3_STRAZ</name>
<evidence type="ECO:0000313" key="1">
    <source>
        <dbReference type="EMBL" id="MFC4979931.1"/>
    </source>
</evidence>
<evidence type="ECO:0000313" key="2">
    <source>
        <dbReference type="Proteomes" id="UP001595908"/>
    </source>
</evidence>
<dbReference type="EMBL" id="JBHSJE010000004">
    <property type="protein sequence ID" value="MFC4979931.1"/>
    <property type="molecule type" value="Genomic_DNA"/>
</dbReference>
<protein>
    <submittedName>
        <fullName evidence="1">Uncharacterized protein</fullName>
    </submittedName>
</protein>
<dbReference type="GeneID" id="96256684"/>
<keyword evidence="2" id="KW-1185">Reference proteome</keyword>